<dbReference type="Proteomes" id="UP000024816">
    <property type="component" value="Unassembled WGS sequence"/>
</dbReference>
<dbReference type="PATRIC" id="fig|1280952.3.peg.947"/>
<evidence type="ECO:0000313" key="1">
    <source>
        <dbReference type="EMBL" id="KCZ89539.1"/>
    </source>
</evidence>
<name>A0A059FG02_9PROT</name>
<dbReference type="eggNOG" id="ENOG50312CY">
    <property type="taxonomic scope" value="Bacteria"/>
</dbReference>
<gene>
    <name evidence="1" type="ORF">HJA_04787</name>
</gene>
<accession>A0A059FG02</accession>
<evidence type="ECO:0000313" key="2">
    <source>
        <dbReference type="Proteomes" id="UP000024816"/>
    </source>
</evidence>
<comment type="caution">
    <text evidence="1">The sequence shown here is derived from an EMBL/GenBank/DDBJ whole genome shotgun (WGS) entry which is preliminary data.</text>
</comment>
<organism evidence="1 2">
    <name type="scientific">Hyphomonas jannaschiana VP2</name>
    <dbReference type="NCBI Taxonomy" id="1280952"/>
    <lineage>
        <taxon>Bacteria</taxon>
        <taxon>Pseudomonadati</taxon>
        <taxon>Pseudomonadota</taxon>
        <taxon>Alphaproteobacteria</taxon>
        <taxon>Hyphomonadales</taxon>
        <taxon>Hyphomonadaceae</taxon>
        <taxon>Hyphomonas</taxon>
    </lineage>
</organism>
<protein>
    <submittedName>
        <fullName evidence="1">Uncharacterized protein</fullName>
    </submittedName>
</protein>
<reference evidence="1 2" key="1">
    <citation type="journal article" date="2014" name="Antonie Van Leeuwenhoek">
        <title>Hyphomonas beringensis sp. nov. and Hyphomonas chukchiensis sp. nov., isolated from surface seawater of the Bering Sea and Chukchi Sea.</title>
        <authorList>
            <person name="Li C."/>
            <person name="Lai Q."/>
            <person name="Li G."/>
            <person name="Dong C."/>
            <person name="Wang J."/>
            <person name="Liao Y."/>
            <person name="Shao Z."/>
        </authorList>
    </citation>
    <scope>NUCLEOTIDE SEQUENCE [LARGE SCALE GENOMIC DNA]</scope>
    <source>
        <strain evidence="1 2">VP2</strain>
    </source>
</reference>
<keyword evidence="2" id="KW-1185">Reference proteome</keyword>
<sequence length="135" mass="14876">MGVALMCGAGADSVLGEPRLERPDHFTRADYQAFDRDFVFDGAVCEVGLKRKKICFDASPFENTLAKGQPVPSSLPDMPAEFPVILKTQLKADGLETWRFGRSLVLVESGTREIADVMQLMAPYREHGETVVASR</sequence>
<proteinExistence type="predicted"/>
<dbReference type="EMBL" id="ARYJ01000003">
    <property type="protein sequence ID" value="KCZ89539.1"/>
    <property type="molecule type" value="Genomic_DNA"/>
</dbReference>
<dbReference type="AlphaFoldDB" id="A0A059FG02"/>